<dbReference type="GO" id="GO:0016787">
    <property type="term" value="F:hydrolase activity"/>
    <property type="evidence" value="ECO:0007669"/>
    <property type="project" value="UniProtKB-KW"/>
</dbReference>
<dbReference type="RefSeq" id="WP_068997881.1">
    <property type="nucleotide sequence ID" value="NZ_MDTQ01000001.1"/>
</dbReference>
<reference evidence="3 4" key="1">
    <citation type="submission" date="2016-08" db="EMBL/GenBank/DDBJ databases">
        <authorList>
            <person name="Seilhamer J.J."/>
        </authorList>
    </citation>
    <scope>NUCLEOTIDE SEQUENCE [LARGE SCALE GENOMIC DNA]</scope>
    <source>
        <strain evidence="3 4">PH27A</strain>
    </source>
</reference>
<dbReference type="InterPro" id="IPR029058">
    <property type="entry name" value="AB_hydrolase_fold"/>
</dbReference>
<evidence type="ECO:0000313" key="4">
    <source>
        <dbReference type="Proteomes" id="UP000094291"/>
    </source>
</evidence>
<gene>
    <name evidence="3" type="ORF">BFW38_07815</name>
</gene>
<dbReference type="STRING" id="197479.BFW38_07815"/>
<dbReference type="AlphaFoldDB" id="A0A1E2V9Y5"/>
<proteinExistence type="predicted"/>
<dbReference type="Proteomes" id="UP000094291">
    <property type="component" value="Unassembled WGS sequence"/>
</dbReference>
<evidence type="ECO:0000256" key="1">
    <source>
        <dbReference type="ARBA" id="ARBA00022801"/>
    </source>
</evidence>
<sequence length="316" mass="35424">MPQLDPTLFRWLEKVNELNKNADTRSFNVAEVRQALAAMTANYVTQTVTIASVEEMSLRAPEGHEIQVRIYNPCPERVAPLNIFFHGGGHMAGSVEVYDPIARRLAKNLKQIVASVEYRLSPEFMYPAGLDDARHVVRYLADHLKRKGYLFSDKRHLIGDSGGGALVATLAAESQADESLQVDRQVLIYPSLDYTLQQPAIEALGKGYLLERDRIAWYFEQYMGSDASLRYEASPLFMPVSPELPVTLLITAGFCPLSGEGQAYYQRLKAAGVSVEHHHFGDLIHAYLNLENLVPNACRHTYEQIATFLDPAQAHY</sequence>
<feature type="domain" description="Alpha/beta hydrolase fold-3" evidence="2">
    <location>
        <begin position="83"/>
        <end position="288"/>
    </location>
</feature>
<comment type="caution">
    <text evidence="3">The sequence shown here is derived from an EMBL/GenBank/DDBJ whole genome shotgun (WGS) entry which is preliminary data.</text>
</comment>
<dbReference type="Gene3D" id="3.40.50.1820">
    <property type="entry name" value="alpha/beta hydrolase"/>
    <property type="match status" value="1"/>
</dbReference>
<dbReference type="SUPFAM" id="SSF53474">
    <property type="entry name" value="alpha/beta-Hydrolases"/>
    <property type="match status" value="1"/>
</dbReference>
<keyword evidence="1" id="KW-0378">Hydrolase</keyword>
<dbReference type="Pfam" id="PF07859">
    <property type="entry name" value="Abhydrolase_3"/>
    <property type="match status" value="1"/>
</dbReference>
<dbReference type="PANTHER" id="PTHR48081:SF8">
    <property type="entry name" value="ALPHA_BETA HYDROLASE FOLD-3 DOMAIN-CONTAINING PROTEIN-RELATED"/>
    <property type="match status" value="1"/>
</dbReference>
<dbReference type="OrthoDB" id="5729797at2"/>
<evidence type="ECO:0000313" key="3">
    <source>
        <dbReference type="EMBL" id="ODC03465.1"/>
    </source>
</evidence>
<accession>A0A1E2V9Y5</accession>
<protein>
    <recommendedName>
        <fullName evidence="2">Alpha/beta hydrolase fold-3 domain-containing protein</fullName>
    </recommendedName>
</protein>
<evidence type="ECO:0000259" key="2">
    <source>
        <dbReference type="Pfam" id="PF07859"/>
    </source>
</evidence>
<dbReference type="InterPro" id="IPR050300">
    <property type="entry name" value="GDXG_lipolytic_enzyme"/>
</dbReference>
<dbReference type="PANTHER" id="PTHR48081">
    <property type="entry name" value="AB HYDROLASE SUPERFAMILY PROTEIN C4A8.06C"/>
    <property type="match status" value="1"/>
</dbReference>
<name>A0A1E2V9Y5_9GAMM</name>
<organism evidence="3 4">
    <name type="scientific">Terasakiispira papahanaumokuakeensis</name>
    <dbReference type="NCBI Taxonomy" id="197479"/>
    <lineage>
        <taxon>Bacteria</taxon>
        <taxon>Pseudomonadati</taxon>
        <taxon>Pseudomonadota</taxon>
        <taxon>Gammaproteobacteria</taxon>
        <taxon>Oceanospirillales</taxon>
        <taxon>Terasakiispira</taxon>
    </lineage>
</organism>
<dbReference type="InterPro" id="IPR013094">
    <property type="entry name" value="AB_hydrolase_3"/>
</dbReference>
<dbReference type="EMBL" id="MDTQ01000001">
    <property type="protein sequence ID" value="ODC03465.1"/>
    <property type="molecule type" value="Genomic_DNA"/>
</dbReference>
<keyword evidence="4" id="KW-1185">Reference proteome</keyword>